<name>A0A137P5H2_CONC2</name>
<dbReference type="EMBL" id="KQ964508">
    <property type="protein sequence ID" value="KXN70255.1"/>
    <property type="molecule type" value="Genomic_DNA"/>
</dbReference>
<keyword evidence="7" id="KW-1185">Reference proteome</keyword>
<dbReference type="CDD" id="cd00202">
    <property type="entry name" value="ZnF_GATA"/>
    <property type="match status" value="1"/>
</dbReference>
<organism evidence="6 7">
    <name type="scientific">Conidiobolus coronatus (strain ATCC 28846 / CBS 209.66 / NRRL 28638)</name>
    <name type="common">Delacroixia coronata</name>
    <dbReference type="NCBI Taxonomy" id="796925"/>
    <lineage>
        <taxon>Eukaryota</taxon>
        <taxon>Fungi</taxon>
        <taxon>Fungi incertae sedis</taxon>
        <taxon>Zoopagomycota</taxon>
        <taxon>Entomophthoromycotina</taxon>
        <taxon>Entomophthoromycetes</taxon>
        <taxon>Entomophthorales</taxon>
        <taxon>Ancylistaceae</taxon>
        <taxon>Conidiobolus</taxon>
    </lineage>
</organism>
<gene>
    <name evidence="6" type="ORF">CONCODRAFT_7227</name>
</gene>
<feature type="domain" description="Zinc finger PHD-type" evidence="5">
    <location>
        <begin position="264"/>
        <end position="323"/>
    </location>
</feature>
<dbReference type="InterPro" id="IPR001965">
    <property type="entry name" value="Znf_PHD"/>
</dbReference>
<feature type="region of interest" description="Disordered" evidence="4">
    <location>
        <begin position="348"/>
        <end position="375"/>
    </location>
</feature>
<dbReference type="GO" id="GO:0043565">
    <property type="term" value="F:sequence-specific DNA binding"/>
    <property type="evidence" value="ECO:0007669"/>
    <property type="project" value="InterPro"/>
</dbReference>
<dbReference type="Proteomes" id="UP000070444">
    <property type="component" value="Unassembled WGS sequence"/>
</dbReference>
<dbReference type="CDD" id="cd15566">
    <property type="entry name" value="PHD3_NSD"/>
    <property type="match status" value="1"/>
</dbReference>
<dbReference type="SUPFAM" id="SSF57903">
    <property type="entry name" value="FYVE/PHD zinc finger"/>
    <property type="match status" value="1"/>
</dbReference>
<dbReference type="OrthoDB" id="5863171at2759"/>
<dbReference type="InterPro" id="IPR013083">
    <property type="entry name" value="Znf_RING/FYVE/PHD"/>
</dbReference>
<evidence type="ECO:0000256" key="3">
    <source>
        <dbReference type="ARBA" id="ARBA00022833"/>
    </source>
</evidence>
<dbReference type="Gene3D" id="3.30.40.10">
    <property type="entry name" value="Zinc/RING finger domain, C3HC4 (zinc finger)"/>
    <property type="match status" value="1"/>
</dbReference>
<dbReference type="SMART" id="SM00249">
    <property type="entry name" value="PHD"/>
    <property type="match status" value="1"/>
</dbReference>
<protein>
    <recommendedName>
        <fullName evidence="5">Zinc finger PHD-type domain-containing protein</fullName>
    </recommendedName>
</protein>
<sequence>MQGPMNSIGDESELTSYQVTTHLIKDNWNLSSWNSADLSNMLSSPSFLLPSPTHPIRSKRPLASDFDHDGLPEVTPSLELPSQVESSCKYWEDPFFSDPFDDSSHWTPPFPLPLDPLATDPPSPCTESVIQTPKLCSFETSPPHSPSLPPSTPPSLAMSCVDDALDSPSPMSEYNVPLYSVKPSNPINSLFYQLTQTGIDWCRYCGTTETVSWRPGPWGKRTLCNKHGCDYKGYGMTRRQPRLDLSNFLSETIHHRLNPVFQEFCVVCQEPETDSESNPLLKCSSCPQAYHMRCCPQEILALNATTELDSDESSGYWFCSSVCPTNLETRKVVFKLDGKNLPLKIPLEAVPKTETSPPPPPKRRMLDRRARKVSN</sequence>
<dbReference type="AlphaFoldDB" id="A0A137P5H2"/>
<feature type="compositionally biased region" description="Basic residues" evidence="4">
    <location>
        <begin position="361"/>
        <end position="375"/>
    </location>
</feature>
<evidence type="ECO:0000256" key="4">
    <source>
        <dbReference type="SAM" id="MobiDB-lite"/>
    </source>
</evidence>
<evidence type="ECO:0000313" key="6">
    <source>
        <dbReference type="EMBL" id="KXN70255.1"/>
    </source>
</evidence>
<keyword evidence="1" id="KW-0479">Metal-binding</keyword>
<dbReference type="InterPro" id="IPR000679">
    <property type="entry name" value="Znf_GATA"/>
</dbReference>
<evidence type="ECO:0000259" key="5">
    <source>
        <dbReference type="SMART" id="SM00249"/>
    </source>
</evidence>
<dbReference type="GO" id="GO:0006355">
    <property type="term" value="P:regulation of DNA-templated transcription"/>
    <property type="evidence" value="ECO:0007669"/>
    <property type="project" value="InterPro"/>
</dbReference>
<proteinExistence type="predicted"/>
<dbReference type="InterPro" id="IPR013088">
    <property type="entry name" value="Znf_NHR/GATA"/>
</dbReference>
<dbReference type="InterPro" id="IPR011011">
    <property type="entry name" value="Znf_FYVE_PHD"/>
</dbReference>
<dbReference type="Gene3D" id="3.30.50.10">
    <property type="entry name" value="Erythroid Transcription Factor GATA-1, subunit A"/>
    <property type="match status" value="1"/>
</dbReference>
<evidence type="ECO:0000256" key="2">
    <source>
        <dbReference type="ARBA" id="ARBA00022771"/>
    </source>
</evidence>
<evidence type="ECO:0000313" key="7">
    <source>
        <dbReference type="Proteomes" id="UP000070444"/>
    </source>
</evidence>
<keyword evidence="2" id="KW-0863">Zinc-finger</keyword>
<evidence type="ECO:0000256" key="1">
    <source>
        <dbReference type="ARBA" id="ARBA00022723"/>
    </source>
</evidence>
<keyword evidence="3" id="KW-0862">Zinc</keyword>
<reference evidence="6 7" key="1">
    <citation type="journal article" date="2015" name="Genome Biol. Evol.">
        <title>Phylogenomic analyses indicate that early fungi evolved digesting cell walls of algal ancestors of land plants.</title>
        <authorList>
            <person name="Chang Y."/>
            <person name="Wang S."/>
            <person name="Sekimoto S."/>
            <person name="Aerts A.L."/>
            <person name="Choi C."/>
            <person name="Clum A."/>
            <person name="LaButti K.M."/>
            <person name="Lindquist E.A."/>
            <person name="Yee Ngan C."/>
            <person name="Ohm R.A."/>
            <person name="Salamov A.A."/>
            <person name="Grigoriev I.V."/>
            <person name="Spatafora J.W."/>
            <person name="Berbee M.L."/>
        </authorList>
    </citation>
    <scope>NUCLEOTIDE SEQUENCE [LARGE SCALE GENOMIC DNA]</scope>
    <source>
        <strain evidence="6 7">NRRL 28638</strain>
    </source>
</reference>
<dbReference type="STRING" id="796925.A0A137P5H2"/>
<accession>A0A137P5H2</accession>
<dbReference type="GO" id="GO:0008270">
    <property type="term" value="F:zinc ion binding"/>
    <property type="evidence" value="ECO:0007669"/>
    <property type="project" value="UniProtKB-KW"/>
</dbReference>
<dbReference type="SUPFAM" id="SSF57716">
    <property type="entry name" value="Glucocorticoid receptor-like (DNA-binding domain)"/>
    <property type="match status" value="1"/>
</dbReference>